<dbReference type="GeneID" id="132538580"/>
<sequence>MPGATAEEGPIPTPACTLHPTLHGVGYSAPELFTPTRATFTLAPGLRPRHTCLHVCSLGPEGCALLLPVLANPVSRFMSVSRPAGGLSTAAQAAGSLLFGRTRHEAFWCWPSRGQLAQVRETGTLARGCRLELRGILLRRLSVGGLTMSVPHFLFVCLDFQRTAGQELVRNLSRKRQPSAWLPELKMSLVAVCSLSCLAGPGAPLQQDLSPGLAAGVRVSRTVCRCAVPPLRRTPEPPSSLSYLPSVRSGSACLVPWGPAGTDPKAFVAADLRVGSVTSVPEVATLLPIA</sequence>
<evidence type="ECO:0000313" key="2">
    <source>
        <dbReference type="RefSeq" id="XP_060047046.1"/>
    </source>
</evidence>
<accession>A0ABM3XDY4</accession>
<dbReference type="Proteomes" id="UP001652624">
    <property type="component" value="Chromosome 5"/>
</dbReference>
<keyword evidence="1" id="KW-1185">Reference proteome</keyword>
<evidence type="ECO:0000313" key="1">
    <source>
        <dbReference type="Proteomes" id="UP001652624"/>
    </source>
</evidence>
<reference evidence="2" key="1">
    <citation type="submission" date="2025-08" db="UniProtKB">
        <authorList>
            <consortium name="RefSeq"/>
        </authorList>
    </citation>
    <scope>IDENTIFICATION</scope>
</reference>
<protein>
    <submittedName>
        <fullName evidence="2">Uncharacterized protein LOC132538580</fullName>
    </submittedName>
</protein>
<dbReference type="RefSeq" id="XP_060047046.1">
    <property type="nucleotide sequence ID" value="XM_060191063.1"/>
</dbReference>
<gene>
    <name evidence="2" type="primary">LOC132538580</name>
</gene>
<organism evidence="1 2">
    <name type="scientific">Erinaceus europaeus</name>
    <name type="common">Western European hedgehog</name>
    <dbReference type="NCBI Taxonomy" id="9365"/>
    <lineage>
        <taxon>Eukaryota</taxon>
        <taxon>Metazoa</taxon>
        <taxon>Chordata</taxon>
        <taxon>Craniata</taxon>
        <taxon>Vertebrata</taxon>
        <taxon>Euteleostomi</taxon>
        <taxon>Mammalia</taxon>
        <taxon>Eutheria</taxon>
        <taxon>Laurasiatheria</taxon>
        <taxon>Eulipotyphla</taxon>
        <taxon>Erinaceidae</taxon>
        <taxon>Erinaceinae</taxon>
        <taxon>Erinaceus</taxon>
    </lineage>
</organism>
<proteinExistence type="predicted"/>
<name>A0ABM3XDY4_ERIEU</name>